<evidence type="ECO:0000313" key="3">
    <source>
        <dbReference type="Proteomes" id="UP000321933"/>
    </source>
</evidence>
<proteinExistence type="inferred from homology"/>
<dbReference type="RefSeq" id="WP_148063850.1">
    <property type="nucleotide sequence ID" value="NZ_VRYZ01000003.1"/>
</dbReference>
<dbReference type="FunFam" id="3.10.310.10:FF:000003">
    <property type="entry name" value="Proline racemase"/>
    <property type="match status" value="1"/>
</dbReference>
<reference evidence="2 3" key="1">
    <citation type="submission" date="2019-08" db="EMBL/GenBank/DDBJ databases">
        <title>Parahaliea maris sp. nov., isolated from the surface seawater.</title>
        <authorList>
            <person name="Liu Y."/>
        </authorList>
    </citation>
    <scope>NUCLEOTIDE SEQUENCE [LARGE SCALE GENOMIC DNA]</scope>
    <source>
        <strain evidence="2 3">S2-26</strain>
    </source>
</reference>
<comment type="caution">
    <text evidence="2">The sequence shown here is derived from an EMBL/GenBank/DDBJ whole genome shotgun (WGS) entry which is preliminary data.</text>
</comment>
<dbReference type="AlphaFoldDB" id="A0A5C8ZXB1"/>
<accession>A0A5C8ZXB1</accession>
<keyword evidence="2" id="KW-0413">Isomerase</keyword>
<protein>
    <submittedName>
        <fullName evidence="2">4-hydroxyproline epimerase</fullName>
        <ecNumber evidence="2">5.1.1.8</ecNumber>
    </submittedName>
</protein>
<dbReference type="Gene3D" id="3.10.310.10">
    <property type="entry name" value="Diaminopimelate Epimerase, Chain A, domain 1"/>
    <property type="match status" value="2"/>
</dbReference>
<dbReference type="Proteomes" id="UP000321933">
    <property type="component" value="Unassembled WGS sequence"/>
</dbReference>
<dbReference type="InterPro" id="IPR008794">
    <property type="entry name" value="Pro_racemase_fam"/>
</dbReference>
<dbReference type="SUPFAM" id="SSF54506">
    <property type="entry name" value="Diaminopimelate epimerase-like"/>
    <property type="match status" value="1"/>
</dbReference>
<dbReference type="EC" id="5.1.1.8" evidence="2"/>
<dbReference type="EMBL" id="VRYZ01000003">
    <property type="protein sequence ID" value="TXS92479.1"/>
    <property type="molecule type" value="Genomic_DNA"/>
</dbReference>
<dbReference type="NCBIfam" id="NF010577">
    <property type="entry name" value="PRK13970.1"/>
    <property type="match status" value="1"/>
</dbReference>
<evidence type="ECO:0000313" key="2">
    <source>
        <dbReference type="EMBL" id="TXS92479.1"/>
    </source>
</evidence>
<dbReference type="Pfam" id="PF05544">
    <property type="entry name" value="Pro_racemase"/>
    <property type="match status" value="1"/>
</dbReference>
<name>A0A5C8ZXB1_9GAMM</name>
<evidence type="ECO:0000256" key="1">
    <source>
        <dbReference type="ARBA" id="ARBA00007529"/>
    </source>
</evidence>
<dbReference type="SFLD" id="SFLDS00028">
    <property type="entry name" value="Proline_Racemase"/>
    <property type="match status" value="1"/>
</dbReference>
<organism evidence="2 3">
    <name type="scientific">Parahaliea aestuarii</name>
    <dbReference type="NCBI Taxonomy" id="1852021"/>
    <lineage>
        <taxon>Bacteria</taxon>
        <taxon>Pseudomonadati</taxon>
        <taxon>Pseudomonadota</taxon>
        <taxon>Gammaproteobacteria</taxon>
        <taxon>Cellvibrionales</taxon>
        <taxon>Halieaceae</taxon>
        <taxon>Parahaliea</taxon>
    </lineage>
</organism>
<comment type="similarity">
    <text evidence="1">Belongs to the proline racemase family.</text>
</comment>
<dbReference type="PANTHER" id="PTHR33442">
    <property type="entry name" value="TRANS-3-HYDROXY-L-PROLINE DEHYDRATASE"/>
    <property type="match status" value="1"/>
</dbReference>
<keyword evidence="3" id="KW-1185">Reference proteome</keyword>
<dbReference type="PANTHER" id="PTHR33442:SF1">
    <property type="entry name" value="TRANS-3-HYDROXY-L-PROLINE DEHYDRATASE"/>
    <property type="match status" value="1"/>
</dbReference>
<dbReference type="OrthoDB" id="181267at2"/>
<dbReference type="PIRSF" id="PIRSF029792">
    <property type="entry name" value="Pro_racemase"/>
    <property type="match status" value="1"/>
</dbReference>
<dbReference type="GO" id="GO:0047580">
    <property type="term" value="F:4-hydroxyproline epimerase activity"/>
    <property type="evidence" value="ECO:0007669"/>
    <property type="project" value="UniProtKB-EC"/>
</dbReference>
<gene>
    <name evidence="2" type="ORF">FVW59_08665</name>
</gene>
<sequence>MNSAAPIRVIDSHTGGEPTRLVVTGGPDLGPGSMADRLAVLRRDHDWLRRALVNEPRGSDVMVGALLCEPVDPANSSGVIFFNNVGYLGMCGHGTIGLMASLAWLGIIEPGEHRIETPVGVVSATLHNAHTVSVNNVESYRYREAVQVDLPGGGSVSGDIAWGGNWFYLVADHGQAIEPGNTAALTEFAGALRIALNRAGITGADGAEIDHIELFGPPGSEAEADSRSFVLCPGNAYDRSPCGTGTSAKLACLQAAGKLQPGQVWRQQSVIGSVFEGSFELAGEGRIRPTITGTAYVNGDFRLVMEDADPFRHGLPTGNAPDS</sequence>